<evidence type="ECO:0000256" key="1">
    <source>
        <dbReference type="ARBA" id="ARBA00008857"/>
    </source>
</evidence>
<dbReference type="GO" id="GO:0003677">
    <property type="term" value="F:DNA binding"/>
    <property type="evidence" value="ECO:0007669"/>
    <property type="project" value="UniProtKB-UniRule"/>
</dbReference>
<dbReference type="PROSITE" id="PS51900">
    <property type="entry name" value="CB"/>
    <property type="match status" value="1"/>
</dbReference>
<dbReference type="SUPFAM" id="SSF56349">
    <property type="entry name" value="DNA breaking-rejoining enzymes"/>
    <property type="match status" value="1"/>
</dbReference>
<dbReference type="GO" id="GO:0015074">
    <property type="term" value="P:DNA integration"/>
    <property type="evidence" value="ECO:0007669"/>
    <property type="project" value="InterPro"/>
</dbReference>
<evidence type="ECO:0000313" key="7">
    <source>
        <dbReference type="EMBL" id="OAH56836.1"/>
    </source>
</evidence>
<dbReference type="GO" id="GO:0006310">
    <property type="term" value="P:DNA recombination"/>
    <property type="evidence" value="ECO:0007669"/>
    <property type="project" value="UniProtKB-KW"/>
</dbReference>
<sequence length="379" mass="44602">MINQLTVANQSFDLFSVNRKKTYESLLAIKEQAEKNERSPFEDFDDREMLYYFLYRQTNIDENKNRSDRTIREYERELAIMISQLIKFANEMNLDLENIVNNSLFKSMKKRHLRRYQKWVVEDSPHVQKKGAYSAATIARKTVIWKSFFLFLYQSGYIQEPLHEGLLSATVRKDDRPNRDLGPSEIIQLLDFFRKENHPVIFGLLHTLVATGLRNEELCRLKVSDVKYDSLFGGYYLSVSGKGNKNRSIPLKLKVVDSIHRYRAARLLTTRFSEEDHRPLFPTSTGKAFSPSYLAQYLGKAIERTHLPFLDSRVNRITAHVFRHSFAIISHKSGVDIYKIMRSLGHEKIETTMIYMQKIYEREQHAIHDWKEDILGNYI</sequence>
<evidence type="ECO:0000259" key="6">
    <source>
        <dbReference type="PROSITE" id="PS51900"/>
    </source>
</evidence>
<feature type="domain" description="Tyr recombinase" evidence="5">
    <location>
        <begin position="176"/>
        <end position="369"/>
    </location>
</feature>
<evidence type="ECO:0000256" key="2">
    <source>
        <dbReference type="ARBA" id="ARBA00023125"/>
    </source>
</evidence>
<reference evidence="7 8" key="1">
    <citation type="submission" date="2016-01" db="EMBL/GenBank/DDBJ databases">
        <title>Investigation of taxonomic status of Bacillus aminovorans.</title>
        <authorList>
            <person name="Verma A."/>
            <person name="Pal Y."/>
            <person name="Krishnamurthi S."/>
        </authorList>
    </citation>
    <scope>NUCLEOTIDE SEQUENCE [LARGE SCALE GENOMIC DNA]</scope>
    <source>
        <strain evidence="7 8">DSM 4337</strain>
    </source>
</reference>
<dbReference type="EMBL" id="LQWZ01000017">
    <property type="protein sequence ID" value="OAH56836.1"/>
    <property type="molecule type" value="Genomic_DNA"/>
</dbReference>
<dbReference type="InterPro" id="IPR050090">
    <property type="entry name" value="Tyrosine_recombinase_XerCD"/>
</dbReference>
<protein>
    <submittedName>
        <fullName evidence="7">Integrase</fullName>
    </submittedName>
</protein>
<accession>A0A177KUN1</accession>
<feature type="domain" description="Core-binding (CB)" evidence="6">
    <location>
        <begin position="39"/>
        <end position="153"/>
    </location>
</feature>
<proteinExistence type="inferred from homology"/>
<name>A0A177KUN1_9BACI</name>
<evidence type="ECO:0000259" key="5">
    <source>
        <dbReference type="PROSITE" id="PS51898"/>
    </source>
</evidence>
<dbReference type="Proteomes" id="UP000077271">
    <property type="component" value="Unassembled WGS sequence"/>
</dbReference>
<keyword evidence="3" id="KW-0233">DNA recombination</keyword>
<gene>
    <name evidence="7" type="ORF">AWH48_19615</name>
</gene>
<dbReference type="InterPro" id="IPR011010">
    <property type="entry name" value="DNA_brk_join_enz"/>
</dbReference>
<dbReference type="Pfam" id="PF00589">
    <property type="entry name" value="Phage_integrase"/>
    <property type="match status" value="1"/>
</dbReference>
<comment type="similarity">
    <text evidence="1">Belongs to the 'phage' integrase family.</text>
</comment>
<dbReference type="PROSITE" id="PS51898">
    <property type="entry name" value="TYR_RECOMBINASE"/>
    <property type="match status" value="1"/>
</dbReference>
<dbReference type="OrthoDB" id="2445040at2"/>
<dbReference type="Gene3D" id="1.10.443.10">
    <property type="entry name" value="Intergrase catalytic core"/>
    <property type="match status" value="1"/>
</dbReference>
<comment type="caution">
    <text evidence="7">The sequence shown here is derived from an EMBL/GenBank/DDBJ whole genome shotgun (WGS) entry which is preliminary data.</text>
</comment>
<keyword evidence="2 4" id="KW-0238">DNA-binding</keyword>
<evidence type="ECO:0000256" key="4">
    <source>
        <dbReference type="PROSITE-ProRule" id="PRU01248"/>
    </source>
</evidence>
<dbReference type="PANTHER" id="PTHR30349">
    <property type="entry name" value="PHAGE INTEGRASE-RELATED"/>
    <property type="match status" value="1"/>
</dbReference>
<dbReference type="InterPro" id="IPR013762">
    <property type="entry name" value="Integrase-like_cat_sf"/>
</dbReference>
<evidence type="ECO:0000256" key="3">
    <source>
        <dbReference type="ARBA" id="ARBA00023172"/>
    </source>
</evidence>
<dbReference type="AlphaFoldDB" id="A0A177KUN1"/>
<evidence type="ECO:0000313" key="8">
    <source>
        <dbReference type="Proteomes" id="UP000077271"/>
    </source>
</evidence>
<dbReference type="RefSeq" id="WP_063974863.1">
    <property type="nucleotide sequence ID" value="NZ_LQWZ01000017.1"/>
</dbReference>
<dbReference type="Gene3D" id="1.10.150.130">
    <property type="match status" value="1"/>
</dbReference>
<dbReference type="InterPro" id="IPR044068">
    <property type="entry name" value="CB"/>
</dbReference>
<dbReference type="InterPro" id="IPR010998">
    <property type="entry name" value="Integrase_recombinase_N"/>
</dbReference>
<dbReference type="InterPro" id="IPR002104">
    <property type="entry name" value="Integrase_catalytic"/>
</dbReference>
<organism evidence="7 8">
    <name type="scientific">Domibacillus aminovorans</name>
    <dbReference type="NCBI Taxonomy" id="29332"/>
    <lineage>
        <taxon>Bacteria</taxon>
        <taxon>Bacillati</taxon>
        <taxon>Bacillota</taxon>
        <taxon>Bacilli</taxon>
        <taxon>Bacillales</taxon>
        <taxon>Bacillaceae</taxon>
        <taxon>Domibacillus</taxon>
    </lineage>
</organism>
<dbReference type="PANTHER" id="PTHR30349:SF64">
    <property type="entry name" value="PROPHAGE INTEGRASE INTD-RELATED"/>
    <property type="match status" value="1"/>
</dbReference>